<proteinExistence type="predicted"/>
<organism evidence="2">
    <name type="scientific">Sicyonia whispovirus</name>
    <dbReference type="NCBI Taxonomy" id="2984283"/>
    <lineage>
        <taxon>Viruses</taxon>
        <taxon>Viruses incertae sedis</taxon>
        <taxon>Naldaviricetes</taxon>
        <taxon>Nimaviridae</taxon>
        <taxon>Whispovirus</taxon>
    </lineage>
</organism>
<feature type="region of interest" description="Disordered" evidence="1">
    <location>
        <begin position="1096"/>
        <end position="1129"/>
    </location>
</feature>
<reference evidence="2" key="1">
    <citation type="submission" date="2022-10" db="EMBL/GenBank/DDBJ databases">
        <title>Genome sequences of endogenous nimaviruses in decapod crustaceans.</title>
        <authorList>
            <person name="Kawato S."/>
            <person name="Nozaki R."/>
            <person name="Kondo H."/>
            <person name="Hirono I."/>
        </authorList>
    </citation>
    <scope>NUCLEOTIDE SEQUENCE</scope>
    <source>
        <strain evidence="2">Fukuoka2019</strain>
    </source>
</reference>
<evidence type="ECO:0000313" key="2">
    <source>
        <dbReference type="EMBL" id="BDT63117.1"/>
    </source>
</evidence>
<name>A0A9C7BR99_9VIRU</name>
<feature type="compositionally biased region" description="Basic residues" evidence="1">
    <location>
        <begin position="8"/>
        <end position="20"/>
    </location>
</feature>
<dbReference type="EMBL" id="LC738881">
    <property type="protein sequence ID" value="BDT63117.1"/>
    <property type="molecule type" value="Genomic_DNA"/>
</dbReference>
<protein>
    <submittedName>
        <fullName evidence="2">Wsv271-like protein</fullName>
    </submittedName>
</protein>
<evidence type="ECO:0000256" key="1">
    <source>
        <dbReference type="SAM" id="MobiDB-lite"/>
    </source>
</evidence>
<feature type="compositionally biased region" description="Low complexity" evidence="1">
    <location>
        <begin position="472"/>
        <end position="489"/>
    </location>
</feature>
<accession>A0A9C7BR99</accession>
<feature type="region of interest" description="Disordered" evidence="1">
    <location>
        <begin position="1"/>
        <end position="47"/>
    </location>
</feature>
<feature type="compositionally biased region" description="Basic and acidic residues" evidence="1">
    <location>
        <begin position="494"/>
        <end position="504"/>
    </location>
</feature>
<feature type="region of interest" description="Disordered" evidence="1">
    <location>
        <begin position="455"/>
        <end position="513"/>
    </location>
</feature>
<sequence>MHATKRSERLRRRNKRRRRDRTQDSTSSSDENAQVNEDGMVGDDNKDTDHAALAKRVSNSLRRNFTRGLSGAFAEHILKMVDDRHLALESTGGAESTDAEVPLGPSRFIAKRGSSGGCSSRLNAWLASAEDIFGDYADIIISMELCTEKEGGGVLESLYRNDAQRAIEAVVRRQDLFTSASAVARGLASFDLRAELLGTDRNMASLDRTLAAAAGTPRADAALPLDELFLFKAETGEALYPRVASLLKNLQPWAAASVFEGAVHYVKSSATFYDTWGDLPGREFRNLLVSSNVKILEDALKQKEIVSSEPGVSLAPRGQAAVAAPGGVGITDAEARAALMAVKTIRDWKPPSRAPEAEIDTAREVVLMPSSAGQANMPVKHMTLLQLVTYVNALFSLERRNVFTSGFFGAACLIIANRLSTKYSSGPACGSEQPDAVCPSMIAAHLAKRQLLAKGRPAAAGHGSAPPGGDGSSSPSSSSDGSSDASASVSEDEGSCRRGQERNRRERRPSRSSELGAFGRLVLNSGGFFYDSSEFGKKVRHLVAAKDVLGLSAYAAEIIDSGSKTATRSLVASLMDAVLRKTEQYDDLRESCACRASQLGAAAQGAAPNVTPGEIKRMLLDSYADHVKLSASFLGARNPDLVARHEVHVLDHRLLPSSGAANVASAVVSFFSKGSCGPSTDACENDAVKPELFKFVDNLFKEVGSRLHAAFNEDNQARLEACTPKKFEKFLGLFSPATSSSDLRDRIRTVLTTSADSPLEVALSKGVAAADRDPASRYTQKADDASSHPILGMAGLKLANLKVRVSASQEYRDVLKNARYLSSRKGCALSMVLFPAPPKDGDGARDDRDTGAVSRLARGLFAVADDCTALVRSEEFDKKGSQRGTYTLLFDSDTMDRAVAHAAEVMESAAYEALSSEEDMRHGRVLGPRKIFEEAAALLGARAPMRDPGCSRPSTLEKNTVAEIGGSYLKKYNKNRAPRAGQIEADRALVKCVADGASDIVRAQINNAAGMAVVTAALIGLLRADAAEAQCRQTGVDHEREDDDMARVREKITQLFGFIRNVSHLCGVVALSAAASMTRLSNRHFRETVRRAKESMGFVPAADSRASESAQGPDDAYHPSESNHCSASAGVGDADIDRGWFASAISKIADVTPTDRSGTPRGQRRMDVGLGHNRYSASLMDKLNSMAI</sequence>